<evidence type="ECO:0000256" key="2">
    <source>
        <dbReference type="PROSITE-ProRule" id="PRU00169"/>
    </source>
</evidence>
<dbReference type="RefSeq" id="WP_123069595.1">
    <property type="nucleotide sequence ID" value="NZ_JSAB01000094.1"/>
</dbReference>
<sequence length="697" mass="76520">MPYRVLILSPDAHDVGSLRQALGNARDGPFVLEHAATLSDGLRRIEGGQIDVILVDLLLPDSQGLACFDRLHAAARHTPILILCAPDDEADAVETVQRGAQGWLSKGFFDNYLVPQSLRNIIERMKVERGLYVAQARAEITLNSIGDAVVSVDMAGRVDYLNIAAELVCGWSREEARGRPVAEVIDLVDADSGRTITSPVDAILHTDQPASLSGNAILVSSQGRRIPIEDSAAPIHDWDRQLVGAVMVFRDISDTVALTTKMRHLAQHDFLTSLPNRALLSDRITQAIAMSRRNDTAPVLLFLDLDKFKHINDSLGHAMGDRLLQAVSQRLVACVRTSDTVSRHGGDEFVILLANERRARDAALAADKVLLALSAPFVIDTHELHTSTSIGISTFPLDGTDAATLIKNADTAMYHAKDLGRNNYQFFRQDMNTRAVERQLVETNLRRALGRAEFRLHYQPKVDLQTGCITGVEALLRWEHPEWGLVMPERFITIAEECGLIVPIGRWVLGEACAQLVRWRGIGIPNVSVAVNISAVEFRHRDFFTHALEIFDATGVDQTRIQLELTESVLMHDVAASALLLAKFKAMGVQIAVDDFGTGYSSLSYLNEFPIDVLKIDQSFVRAIESGTGAGRNGAIVIAVIDMGKNLHQRVIAEGVEDEAQLAFLKNHNCNEGQGFLFSHPVNAVQMQAMLGNGWPC</sequence>
<dbReference type="PROSITE" id="PS50883">
    <property type="entry name" value="EAL"/>
    <property type="match status" value="1"/>
</dbReference>
<comment type="caution">
    <text evidence="7">The sequence shown here is derived from an EMBL/GenBank/DDBJ whole genome shotgun (WGS) entry which is preliminary data.</text>
</comment>
<dbReference type="Gene3D" id="3.30.450.20">
    <property type="entry name" value="PAS domain"/>
    <property type="match status" value="1"/>
</dbReference>
<proteinExistence type="predicted"/>
<evidence type="ECO:0000313" key="8">
    <source>
        <dbReference type="Proteomes" id="UP000283254"/>
    </source>
</evidence>
<comment type="catalytic activity">
    <reaction evidence="1">
        <text>3',3'-c-di-GMP + H2O = 5'-phosphoguanylyl(3'-&gt;5')guanosine + H(+)</text>
        <dbReference type="Rhea" id="RHEA:24902"/>
        <dbReference type="ChEBI" id="CHEBI:15377"/>
        <dbReference type="ChEBI" id="CHEBI:15378"/>
        <dbReference type="ChEBI" id="CHEBI:58754"/>
        <dbReference type="ChEBI" id="CHEBI:58805"/>
        <dbReference type="EC" id="3.1.4.52"/>
    </reaction>
    <physiologicalReaction direction="left-to-right" evidence="1">
        <dbReference type="Rhea" id="RHEA:24903"/>
    </physiologicalReaction>
</comment>
<dbReference type="InterPro" id="IPR000014">
    <property type="entry name" value="PAS"/>
</dbReference>
<dbReference type="CDD" id="cd01948">
    <property type="entry name" value="EAL"/>
    <property type="match status" value="1"/>
</dbReference>
<dbReference type="SMART" id="SM00267">
    <property type="entry name" value="GGDEF"/>
    <property type="match status" value="1"/>
</dbReference>
<dbReference type="PROSITE" id="PS50887">
    <property type="entry name" value="GGDEF"/>
    <property type="match status" value="1"/>
</dbReference>
<organism evidence="7 8">
    <name type="scientific">Massilia aurea</name>
    <dbReference type="NCBI Taxonomy" id="373040"/>
    <lineage>
        <taxon>Bacteria</taxon>
        <taxon>Pseudomonadati</taxon>
        <taxon>Pseudomonadota</taxon>
        <taxon>Betaproteobacteria</taxon>
        <taxon>Burkholderiales</taxon>
        <taxon>Oxalobacteraceae</taxon>
        <taxon>Telluria group</taxon>
        <taxon>Massilia</taxon>
    </lineage>
</organism>
<dbReference type="PROSITE" id="PS50112">
    <property type="entry name" value="PAS"/>
    <property type="match status" value="1"/>
</dbReference>
<dbReference type="InterPro" id="IPR001789">
    <property type="entry name" value="Sig_transdc_resp-reg_receiver"/>
</dbReference>
<dbReference type="SUPFAM" id="SSF52172">
    <property type="entry name" value="CheY-like"/>
    <property type="match status" value="1"/>
</dbReference>
<dbReference type="EMBL" id="JSAB01000094">
    <property type="protein sequence ID" value="RNF30694.1"/>
    <property type="molecule type" value="Genomic_DNA"/>
</dbReference>
<dbReference type="SUPFAM" id="SSF141868">
    <property type="entry name" value="EAL domain-like"/>
    <property type="match status" value="1"/>
</dbReference>
<feature type="domain" description="EAL" evidence="5">
    <location>
        <begin position="438"/>
        <end position="695"/>
    </location>
</feature>
<evidence type="ECO:0000259" key="6">
    <source>
        <dbReference type="PROSITE" id="PS50887"/>
    </source>
</evidence>
<dbReference type="CDD" id="cd01949">
    <property type="entry name" value="GGDEF"/>
    <property type="match status" value="1"/>
</dbReference>
<dbReference type="NCBIfam" id="TIGR00229">
    <property type="entry name" value="sensory_box"/>
    <property type="match status" value="1"/>
</dbReference>
<dbReference type="SMART" id="SM00052">
    <property type="entry name" value="EAL"/>
    <property type="match status" value="1"/>
</dbReference>
<feature type="domain" description="GGDEF" evidence="6">
    <location>
        <begin position="296"/>
        <end position="429"/>
    </location>
</feature>
<accession>A0A422QL15</accession>
<dbReference type="Gene3D" id="3.30.70.270">
    <property type="match status" value="1"/>
</dbReference>
<dbReference type="GO" id="GO:0071111">
    <property type="term" value="F:cyclic-guanylate-specific phosphodiesterase activity"/>
    <property type="evidence" value="ECO:0007669"/>
    <property type="project" value="UniProtKB-EC"/>
</dbReference>
<dbReference type="SMART" id="SM00086">
    <property type="entry name" value="PAC"/>
    <property type="match status" value="1"/>
</dbReference>
<dbReference type="InterPro" id="IPR052155">
    <property type="entry name" value="Biofilm_reg_signaling"/>
</dbReference>
<dbReference type="SMART" id="SM00091">
    <property type="entry name" value="PAS"/>
    <property type="match status" value="1"/>
</dbReference>
<keyword evidence="8" id="KW-1185">Reference proteome</keyword>
<dbReference type="NCBIfam" id="TIGR00254">
    <property type="entry name" value="GGDEF"/>
    <property type="match status" value="1"/>
</dbReference>
<dbReference type="InterPro" id="IPR013656">
    <property type="entry name" value="PAS_4"/>
</dbReference>
<dbReference type="AlphaFoldDB" id="A0A422QL15"/>
<dbReference type="Pfam" id="PF00563">
    <property type="entry name" value="EAL"/>
    <property type="match status" value="1"/>
</dbReference>
<dbReference type="InterPro" id="IPR011006">
    <property type="entry name" value="CheY-like_superfamily"/>
</dbReference>
<evidence type="ECO:0000256" key="1">
    <source>
        <dbReference type="ARBA" id="ARBA00051114"/>
    </source>
</evidence>
<protein>
    <submittedName>
        <fullName evidence="7">Diguanylate cyclase</fullName>
    </submittedName>
</protein>
<feature type="domain" description="PAS" evidence="4">
    <location>
        <begin position="134"/>
        <end position="207"/>
    </location>
</feature>
<dbReference type="InterPro" id="IPR035965">
    <property type="entry name" value="PAS-like_dom_sf"/>
</dbReference>
<evidence type="ECO:0000313" key="7">
    <source>
        <dbReference type="EMBL" id="RNF30694.1"/>
    </source>
</evidence>
<dbReference type="FunFam" id="3.20.20.450:FF:000001">
    <property type="entry name" value="Cyclic di-GMP phosphodiesterase yahA"/>
    <property type="match status" value="1"/>
</dbReference>
<dbReference type="PANTHER" id="PTHR44757:SF2">
    <property type="entry name" value="BIOFILM ARCHITECTURE MAINTENANCE PROTEIN MBAA"/>
    <property type="match status" value="1"/>
</dbReference>
<dbReference type="CDD" id="cd00130">
    <property type="entry name" value="PAS"/>
    <property type="match status" value="1"/>
</dbReference>
<evidence type="ECO:0000259" key="3">
    <source>
        <dbReference type="PROSITE" id="PS50110"/>
    </source>
</evidence>
<dbReference type="CDD" id="cd00156">
    <property type="entry name" value="REC"/>
    <property type="match status" value="1"/>
</dbReference>
<dbReference type="Proteomes" id="UP000283254">
    <property type="component" value="Unassembled WGS sequence"/>
</dbReference>
<dbReference type="InterPro" id="IPR035919">
    <property type="entry name" value="EAL_sf"/>
</dbReference>
<evidence type="ECO:0000259" key="5">
    <source>
        <dbReference type="PROSITE" id="PS50883"/>
    </source>
</evidence>
<dbReference type="PROSITE" id="PS50110">
    <property type="entry name" value="RESPONSE_REGULATORY"/>
    <property type="match status" value="1"/>
</dbReference>
<dbReference type="OrthoDB" id="9813903at2"/>
<dbReference type="SMART" id="SM00448">
    <property type="entry name" value="REC"/>
    <property type="match status" value="1"/>
</dbReference>
<dbReference type="Gene3D" id="3.40.50.2300">
    <property type="match status" value="1"/>
</dbReference>
<dbReference type="InterPro" id="IPR043128">
    <property type="entry name" value="Rev_trsase/Diguanyl_cyclase"/>
</dbReference>
<dbReference type="Pfam" id="PF08448">
    <property type="entry name" value="PAS_4"/>
    <property type="match status" value="1"/>
</dbReference>
<dbReference type="Pfam" id="PF00072">
    <property type="entry name" value="Response_reg"/>
    <property type="match status" value="1"/>
</dbReference>
<dbReference type="PANTHER" id="PTHR44757">
    <property type="entry name" value="DIGUANYLATE CYCLASE DGCP"/>
    <property type="match status" value="1"/>
</dbReference>
<dbReference type="InterPro" id="IPR001633">
    <property type="entry name" value="EAL_dom"/>
</dbReference>
<dbReference type="InterPro" id="IPR029787">
    <property type="entry name" value="Nucleotide_cyclase"/>
</dbReference>
<reference evidence="7" key="1">
    <citation type="submission" date="2014-10" db="EMBL/GenBank/DDBJ databases">
        <title>Massilia sp. genome.</title>
        <authorList>
            <person name="Xu B."/>
            <person name="Dai L."/>
            <person name="Huang Z."/>
        </authorList>
    </citation>
    <scope>NUCLEOTIDE SEQUENCE [LARGE SCALE GENOMIC DNA]</scope>
    <source>
        <strain evidence="7">CFS-1</strain>
    </source>
</reference>
<feature type="domain" description="Response regulatory" evidence="3">
    <location>
        <begin position="4"/>
        <end position="121"/>
    </location>
</feature>
<dbReference type="GO" id="GO:0000160">
    <property type="term" value="P:phosphorelay signal transduction system"/>
    <property type="evidence" value="ECO:0007669"/>
    <property type="project" value="InterPro"/>
</dbReference>
<dbReference type="SUPFAM" id="SSF55073">
    <property type="entry name" value="Nucleotide cyclase"/>
    <property type="match status" value="1"/>
</dbReference>
<dbReference type="Pfam" id="PF00990">
    <property type="entry name" value="GGDEF"/>
    <property type="match status" value="1"/>
</dbReference>
<evidence type="ECO:0000259" key="4">
    <source>
        <dbReference type="PROSITE" id="PS50112"/>
    </source>
</evidence>
<dbReference type="GO" id="GO:0071732">
    <property type="term" value="P:cellular response to nitric oxide"/>
    <property type="evidence" value="ECO:0007669"/>
    <property type="project" value="UniProtKB-ARBA"/>
</dbReference>
<name>A0A422QL15_9BURK</name>
<dbReference type="Gene3D" id="3.20.20.450">
    <property type="entry name" value="EAL domain"/>
    <property type="match status" value="1"/>
</dbReference>
<dbReference type="FunFam" id="3.30.70.270:FF:000001">
    <property type="entry name" value="Diguanylate cyclase domain protein"/>
    <property type="match status" value="1"/>
</dbReference>
<feature type="modified residue" description="4-aspartylphosphate" evidence="2">
    <location>
        <position position="56"/>
    </location>
</feature>
<keyword evidence="2" id="KW-0597">Phosphoprotein</keyword>
<gene>
    <name evidence="7" type="ORF">NM04_11075</name>
</gene>
<dbReference type="InterPro" id="IPR001610">
    <property type="entry name" value="PAC"/>
</dbReference>
<dbReference type="InterPro" id="IPR000160">
    <property type="entry name" value="GGDEF_dom"/>
</dbReference>
<dbReference type="SUPFAM" id="SSF55785">
    <property type="entry name" value="PYP-like sensor domain (PAS domain)"/>
    <property type="match status" value="1"/>
</dbReference>